<protein>
    <submittedName>
        <fullName evidence="1">ABC transporter</fullName>
    </submittedName>
</protein>
<proteinExistence type="predicted"/>
<organism evidence="1 2">
    <name type="scientific">Ruminococcus hominis</name>
    <dbReference type="NCBI Taxonomy" id="2763065"/>
    <lineage>
        <taxon>Bacteria</taxon>
        <taxon>Bacillati</taxon>
        <taxon>Bacillota</taxon>
        <taxon>Clostridia</taxon>
        <taxon>Eubacteriales</taxon>
        <taxon>Oscillospiraceae</taxon>
        <taxon>Ruminococcus</taxon>
    </lineage>
</organism>
<dbReference type="EMBL" id="JACOPE010000001">
    <property type="protein sequence ID" value="MBC5683047.1"/>
    <property type="molecule type" value="Genomic_DNA"/>
</dbReference>
<gene>
    <name evidence="1" type="ORF">H8S40_05595</name>
</gene>
<reference evidence="1 2" key="1">
    <citation type="submission" date="2020-08" db="EMBL/GenBank/DDBJ databases">
        <title>Genome public.</title>
        <authorList>
            <person name="Liu C."/>
            <person name="Sun Q."/>
        </authorList>
    </citation>
    <scope>NUCLEOTIDE SEQUENCE [LARGE SCALE GENOMIC DNA]</scope>
    <source>
        <strain evidence="1 2">NSJ-13</strain>
    </source>
</reference>
<evidence type="ECO:0000313" key="1">
    <source>
        <dbReference type="EMBL" id="MBC5683047.1"/>
    </source>
</evidence>
<keyword evidence="2" id="KW-1185">Reference proteome</keyword>
<sequence>MEEKQMLGKPRFKREDLVTFNFNIEGEIQKIDGVIYIVDAYGTFEQNEEPSYDIEALYKGEVTLFKHVRESEVSERGN</sequence>
<dbReference type="Proteomes" id="UP000631576">
    <property type="component" value="Unassembled WGS sequence"/>
</dbReference>
<evidence type="ECO:0000313" key="2">
    <source>
        <dbReference type="Proteomes" id="UP000631576"/>
    </source>
</evidence>
<comment type="caution">
    <text evidence="1">The sequence shown here is derived from an EMBL/GenBank/DDBJ whole genome shotgun (WGS) entry which is preliminary data.</text>
</comment>
<name>A0ABR7G6I4_9FIRM</name>
<accession>A0ABR7G6I4</accession>